<dbReference type="GeneID" id="68293196"/>
<dbReference type="Pfam" id="PF01757">
    <property type="entry name" value="Acyl_transf_3"/>
    <property type="match status" value="1"/>
</dbReference>
<keyword evidence="4" id="KW-1185">Reference proteome</keyword>
<feature type="domain" description="Acyltransferase 3" evidence="2">
    <location>
        <begin position="50"/>
        <end position="445"/>
    </location>
</feature>
<gene>
    <name evidence="3" type="ORF">CKM354_000762100</name>
</gene>
<keyword evidence="1" id="KW-1133">Transmembrane helix</keyword>
<proteinExistence type="predicted"/>
<feature type="transmembrane region" description="Helical" evidence="1">
    <location>
        <begin position="93"/>
        <end position="116"/>
    </location>
</feature>
<dbReference type="OrthoDB" id="5405781at2759"/>
<feature type="transmembrane region" description="Helical" evidence="1">
    <location>
        <begin position="147"/>
        <end position="164"/>
    </location>
</feature>
<dbReference type="PANTHER" id="PTHR23028:SF134">
    <property type="entry name" value="PUTATIVE (AFU_ORTHOLOGUE AFUA_4G08520)-RELATED"/>
    <property type="match status" value="1"/>
</dbReference>
<reference evidence="3 4" key="1">
    <citation type="submission" date="2021-01" db="EMBL/GenBank/DDBJ databases">
        <title>Cercospora kikuchii MAFF 305040 whole genome shotgun sequence.</title>
        <authorList>
            <person name="Kashiwa T."/>
            <person name="Suzuki T."/>
        </authorList>
    </citation>
    <scope>NUCLEOTIDE SEQUENCE [LARGE SCALE GENOMIC DNA]</scope>
    <source>
        <strain evidence="3 4">MAFF 305040</strain>
    </source>
</reference>
<accession>A0A9P3CKH2</accession>
<sequence>MSQSTSPTMDRLSLLLTSHLSQLPHALVPEFFQSSPASATTGHKRRSDTAWLDGLRGVAALMVVLQHEQAMVYMGHAFCYHWPEQTSPASWPILRLAFSGGSFAVVVFFVISGYVVPRRLLRLLQEHRQAEFIEALNSAVIRRHGRLLMPAMLSALLILLFYWITGIDPNWSGGFANNFFAELWGWVKDCFQVLNYFTAFASYYNRVTWTIIIELKGSMMVFGWLFAIHSLRAQWRILLTLGLSVALVLFSSYAFYAAFFIGMMMSEIDLLHDSGEIDKIWLPWDPLSKYLRTRRLARTIVLHTTLLVALLLASFPVLKWDLPPEVAVARCSSWPSFLFNMTPPQYWDKGATSGIRDFWYFWAAWLLAISIKELRWAKELFESSFPQYLGRHSFSLYLTHLVVGSTFSRTILILCGFGYHGGAKAKWPFNKFPVGAWSGLFPAIWGPVGWQPGVVLDLALSLPLMFWVAEIGTKVFDRPSVRMSAWMWEKWKSMR</sequence>
<dbReference type="Proteomes" id="UP000825890">
    <property type="component" value="Unassembled WGS sequence"/>
</dbReference>
<dbReference type="GO" id="GO:0016747">
    <property type="term" value="F:acyltransferase activity, transferring groups other than amino-acyl groups"/>
    <property type="evidence" value="ECO:0007669"/>
    <property type="project" value="InterPro"/>
</dbReference>
<feature type="transmembrane region" description="Helical" evidence="1">
    <location>
        <begin position="358"/>
        <end position="375"/>
    </location>
</feature>
<dbReference type="AlphaFoldDB" id="A0A9P3CKH2"/>
<feature type="transmembrane region" description="Helical" evidence="1">
    <location>
        <begin position="211"/>
        <end position="231"/>
    </location>
</feature>
<organism evidence="3 4">
    <name type="scientific">Cercospora kikuchii</name>
    <dbReference type="NCBI Taxonomy" id="84275"/>
    <lineage>
        <taxon>Eukaryota</taxon>
        <taxon>Fungi</taxon>
        <taxon>Dikarya</taxon>
        <taxon>Ascomycota</taxon>
        <taxon>Pezizomycotina</taxon>
        <taxon>Dothideomycetes</taxon>
        <taxon>Dothideomycetidae</taxon>
        <taxon>Mycosphaerellales</taxon>
        <taxon>Mycosphaerellaceae</taxon>
        <taxon>Cercospora</taxon>
    </lineage>
</organism>
<comment type="caution">
    <text evidence="3">The sequence shown here is derived from an EMBL/GenBank/DDBJ whole genome shotgun (WGS) entry which is preliminary data.</text>
</comment>
<dbReference type="PANTHER" id="PTHR23028">
    <property type="entry name" value="ACETYLTRANSFERASE"/>
    <property type="match status" value="1"/>
</dbReference>
<dbReference type="EMBL" id="BOLY01000004">
    <property type="protein sequence ID" value="GIZ44423.1"/>
    <property type="molecule type" value="Genomic_DNA"/>
</dbReference>
<evidence type="ECO:0000259" key="2">
    <source>
        <dbReference type="Pfam" id="PF01757"/>
    </source>
</evidence>
<keyword evidence="1" id="KW-0472">Membrane</keyword>
<feature type="transmembrane region" description="Helical" evidence="1">
    <location>
        <begin position="396"/>
        <end position="419"/>
    </location>
</feature>
<dbReference type="InterPro" id="IPR050879">
    <property type="entry name" value="Acyltransferase_3"/>
</dbReference>
<evidence type="ECO:0000313" key="4">
    <source>
        <dbReference type="Proteomes" id="UP000825890"/>
    </source>
</evidence>
<name>A0A9P3CKH2_9PEZI</name>
<evidence type="ECO:0000256" key="1">
    <source>
        <dbReference type="SAM" id="Phobius"/>
    </source>
</evidence>
<feature type="transmembrane region" description="Helical" evidence="1">
    <location>
        <begin position="296"/>
        <end position="318"/>
    </location>
</feature>
<evidence type="ECO:0000313" key="3">
    <source>
        <dbReference type="EMBL" id="GIZ44423.1"/>
    </source>
</evidence>
<dbReference type="InterPro" id="IPR002656">
    <property type="entry name" value="Acyl_transf_3_dom"/>
</dbReference>
<protein>
    <recommendedName>
        <fullName evidence="2">Acyltransferase 3 domain-containing protein</fullName>
    </recommendedName>
</protein>
<feature type="transmembrane region" description="Helical" evidence="1">
    <location>
        <begin position="237"/>
        <end position="261"/>
    </location>
</feature>
<keyword evidence="1" id="KW-0812">Transmembrane</keyword>
<feature type="transmembrane region" description="Helical" evidence="1">
    <location>
        <begin position="450"/>
        <end position="469"/>
    </location>
</feature>
<dbReference type="RefSeq" id="XP_044658910.1">
    <property type="nucleotide sequence ID" value="XM_044802975.1"/>
</dbReference>